<evidence type="ECO:0000313" key="6">
    <source>
        <dbReference type="EMBL" id="QDH25523.1"/>
    </source>
</evidence>
<accession>A0A4Y6V6C4</accession>
<dbReference type="KEGG" id="ntn:D5366_10210"/>
<dbReference type="EMBL" id="CP032485">
    <property type="protein sequence ID" value="QDH25523.1"/>
    <property type="molecule type" value="Genomic_DNA"/>
</dbReference>
<keyword evidence="2 5" id="KW-0812">Transmembrane</keyword>
<keyword evidence="3 5" id="KW-1133">Transmembrane helix</keyword>
<keyword evidence="4 5" id="KW-0472">Membrane</keyword>
<name>A0A4Y6V6C4_9PROT</name>
<sequence>MASFYPCFFLGILICATGVVLSLQIVPRWVFKNLGLAFTFPCAMLALSLPYWTELRGDFWLPFWQGTLNTPLIMLPPIARFLSLPEGTLRTAKGLGAKPLLRLKKLWLPLLFLPLLLSLVLIVFLVIFCRVFTL</sequence>
<feature type="transmembrane region" description="Helical" evidence="5">
    <location>
        <begin position="106"/>
        <end position="132"/>
    </location>
</feature>
<protein>
    <submittedName>
        <fullName evidence="6">Uncharacterized protein</fullName>
    </submittedName>
</protein>
<dbReference type="InterPro" id="IPR035906">
    <property type="entry name" value="MetI-like_sf"/>
</dbReference>
<feature type="transmembrane region" description="Helical" evidence="5">
    <location>
        <begin position="6"/>
        <end position="26"/>
    </location>
</feature>
<proteinExistence type="predicted"/>
<comment type="subcellular location">
    <subcellularLocation>
        <location evidence="1">Membrane</location>
        <topology evidence="1">Multi-pass membrane protein</topology>
    </subcellularLocation>
</comment>
<dbReference type="GO" id="GO:0016020">
    <property type="term" value="C:membrane"/>
    <property type="evidence" value="ECO:0007669"/>
    <property type="project" value="UniProtKB-SubCell"/>
</dbReference>
<keyword evidence="7" id="KW-1185">Reference proteome</keyword>
<evidence type="ECO:0000256" key="2">
    <source>
        <dbReference type="ARBA" id="ARBA00022692"/>
    </source>
</evidence>
<evidence type="ECO:0000256" key="1">
    <source>
        <dbReference type="ARBA" id="ARBA00004141"/>
    </source>
</evidence>
<dbReference type="SUPFAM" id="SSF161098">
    <property type="entry name" value="MetI-like"/>
    <property type="match status" value="1"/>
</dbReference>
<gene>
    <name evidence="6" type="ORF">D5366_10210</name>
</gene>
<evidence type="ECO:0000256" key="5">
    <source>
        <dbReference type="SAM" id="Phobius"/>
    </source>
</evidence>
<organism evidence="6 7">
    <name type="scientific">Neokomagataea tanensis</name>
    <dbReference type="NCBI Taxonomy" id="661191"/>
    <lineage>
        <taxon>Bacteria</taxon>
        <taxon>Pseudomonadati</taxon>
        <taxon>Pseudomonadota</taxon>
        <taxon>Alphaproteobacteria</taxon>
        <taxon>Acetobacterales</taxon>
        <taxon>Acetobacteraceae</taxon>
        <taxon>Neokomagataea</taxon>
    </lineage>
</organism>
<feature type="transmembrane region" description="Helical" evidence="5">
    <location>
        <begin position="33"/>
        <end position="52"/>
    </location>
</feature>
<dbReference type="Proteomes" id="UP000317214">
    <property type="component" value="Chromosome"/>
</dbReference>
<evidence type="ECO:0000256" key="3">
    <source>
        <dbReference type="ARBA" id="ARBA00022989"/>
    </source>
</evidence>
<dbReference type="AlphaFoldDB" id="A0A4Y6V6C4"/>
<reference evidence="6 7" key="1">
    <citation type="submission" date="2018-09" db="EMBL/GenBank/DDBJ databases">
        <title>The complete genome sequence of Neokomagataea tanensis NBRC 106556(T).</title>
        <authorList>
            <person name="Chua K.-O."/>
            <person name="See-Too W.-S."/>
            <person name="Hong K.-W."/>
            <person name="Yin W.-F."/>
            <person name="Chan K.-G."/>
        </authorList>
    </citation>
    <scope>NUCLEOTIDE SEQUENCE [LARGE SCALE GENOMIC DNA]</scope>
    <source>
        <strain evidence="7">AH13 \ NBRC 106556</strain>
    </source>
</reference>
<evidence type="ECO:0000313" key="7">
    <source>
        <dbReference type="Proteomes" id="UP000317214"/>
    </source>
</evidence>
<evidence type="ECO:0000256" key="4">
    <source>
        <dbReference type="ARBA" id="ARBA00023136"/>
    </source>
</evidence>